<dbReference type="SMART" id="SM00850">
    <property type="entry name" value="LytTR"/>
    <property type="match status" value="1"/>
</dbReference>
<reference evidence="6 7" key="1">
    <citation type="submission" date="2021-10" db="EMBL/GenBank/DDBJ databases">
        <title>Collection of gut derived symbiotic bacterial strains cultured from healthy donors.</title>
        <authorList>
            <person name="Lin H."/>
            <person name="Littmann E."/>
            <person name="Kohout C."/>
            <person name="Pamer E.G."/>
        </authorList>
    </citation>
    <scope>NUCLEOTIDE SEQUENCE [LARGE SCALE GENOMIC DNA]</scope>
    <source>
        <strain evidence="6 7">DFI.1.165</strain>
    </source>
</reference>
<evidence type="ECO:0000259" key="4">
    <source>
        <dbReference type="PROSITE" id="PS50110"/>
    </source>
</evidence>
<name>A0ABS8DCK7_9FIRM</name>
<sequence length="232" mass="27104">MYRIAICDDNKEMRRFIKNAVAKAGDIFQVTEYEDGRQLIQNYTGCDILFLDIDMPALNGIDAAFTLRRSDKKVKIIYVTGYADYMRKSFEVHPFSFLIKPVSVEKIIRQLKEAVCYDTKEDNEQKLRFRTDKGAEEFLISDIYYLEYQNRKIRMATRRGDYILKGHITELAQNMSAYGFACPHKSFSVNLYYVKAIKGYDIHMLNGDLIPLSQKRSTEFRNILGNFQADFI</sequence>
<evidence type="ECO:0000256" key="3">
    <source>
        <dbReference type="PROSITE-ProRule" id="PRU00169"/>
    </source>
</evidence>
<evidence type="ECO:0000259" key="5">
    <source>
        <dbReference type="PROSITE" id="PS50930"/>
    </source>
</evidence>
<accession>A0ABS8DCK7</accession>
<evidence type="ECO:0000313" key="6">
    <source>
        <dbReference type="EMBL" id="MCB7386158.1"/>
    </source>
</evidence>
<dbReference type="EMBL" id="JAJCIS010000001">
    <property type="protein sequence ID" value="MCB7386158.1"/>
    <property type="molecule type" value="Genomic_DNA"/>
</dbReference>
<gene>
    <name evidence="6" type="ORF">LIZ65_02555</name>
</gene>
<comment type="caution">
    <text evidence="6">The sequence shown here is derived from an EMBL/GenBank/DDBJ whole genome shotgun (WGS) entry which is preliminary data.</text>
</comment>
<feature type="modified residue" description="4-aspartylphosphate" evidence="3">
    <location>
        <position position="52"/>
    </location>
</feature>
<dbReference type="Gene3D" id="3.40.50.2300">
    <property type="match status" value="1"/>
</dbReference>
<dbReference type="InterPro" id="IPR001789">
    <property type="entry name" value="Sig_transdc_resp-reg_receiver"/>
</dbReference>
<dbReference type="PANTHER" id="PTHR37299:SF1">
    <property type="entry name" value="STAGE 0 SPORULATION PROTEIN A HOMOLOG"/>
    <property type="match status" value="1"/>
</dbReference>
<dbReference type="PANTHER" id="PTHR37299">
    <property type="entry name" value="TRANSCRIPTIONAL REGULATOR-RELATED"/>
    <property type="match status" value="1"/>
</dbReference>
<organism evidence="6 7">
    <name type="scientific">Bariatricus massiliensis</name>
    <dbReference type="NCBI Taxonomy" id="1745713"/>
    <lineage>
        <taxon>Bacteria</taxon>
        <taxon>Bacillati</taxon>
        <taxon>Bacillota</taxon>
        <taxon>Clostridia</taxon>
        <taxon>Lachnospirales</taxon>
        <taxon>Lachnospiraceae</taxon>
        <taxon>Bariatricus</taxon>
    </lineage>
</organism>
<feature type="domain" description="HTH LytTR-type" evidence="5">
    <location>
        <begin position="127"/>
        <end position="226"/>
    </location>
</feature>
<feature type="domain" description="Response regulatory" evidence="4">
    <location>
        <begin position="3"/>
        <end position="115"/>
    </location>
</feature>
<evidence type="ECO:0000256" key="1">
    <source>
        <dbReference type="ARBA" id="ARBA00018672"/>
    </source>
</evidence>
<proteinExistence type="predicted"/>
<dbReference type="Gene3D" id="2.40.50.1020">
    <property type="entry name" value="LytTr DNA-binding domain"/>
    <property type="match status" value="1"/>
</dbReference>
<dbReference type="Proteomes" id="UP001299546">
    <property type="component" value="Unassembled WGS sequence"/>
</dbReference>
<dbReference type="InterPro" id="IPR011006">
    <property type="entry name" value="CheY-like_superfamily"/>
</dbReference>
<dbReference type="PROSITE" id="PS50930">
    <property type="entry name" value="HTH_LYTTR"/>
    <property type="match status" value="1"/>
</dbReference>
<dbReference type="SMART" id="SM00448">
    <property type="entry name" value="REC"/>
    <property type="match status" value="1"/>
</dbReference>
<dbReference type="InterPro" id="IPR046947">
    <property type="entry name" value="LytR-like"/>
</dbReference>
<dbReference type="RefSeq" id="WP_066732381.1">
    <property type="nucleotide sequence ID" value="NZ_JAJCIQ010000001.1"/>
</dbReference>
<dbReference type="PROSITE" id="PS50110">
    <property type="entry name" value="RESPONSE_REGULATORY"/>
    <property type="match status" value="1"/>
</dbReference>
<dbReference type="SUPFAM" id="SSF52172">
    <property type="entry name" value="CheY-like"/>
    <property type="match status" value="1"/>
</dbReference>
<keyword evidence="7" id="KW-1185">Reference proteome</keyword>
<keyword evidence="6" id="KW-0238">DNA-binding</keyword>
<dbReference type="Pfam" id="PF00072">
    <property type="entry name" value="Response_reg"/>
    <property type="match status" value="1"/>
</dbReference>
<comment type="function">
    <text evidence="2">May play the central regulatory role in sporulation. It may be an element of the effector pathway responsible for the activation of sporulation genes in response to nutritional stress. Spo0A may act in concert with spo0H (a sigma factor) to control the expression of some genes that are critical to the sporulation process.</text>
</comment>
<protein>
    <recommendedName>
        <fullName evidence="1">Stage 0 sporulation protein A homolog</fullName>
    </recommendedName>
</protein>
<dbReference type="InterPro" id="IPR007492">
    <property type="entry name" value="LytTR_DNA-bd_dom"/>
</dbReference>
<evidence type="ECO:0000256" key="2">
    <source>
        <dbReference type="ARBA" id="ARBA00024867"/>
    </source>
</evidence>
<keyword evidence="3" id="KW-0597">Phosphoprotein</keyword>
<dbReference type="Pfam" id="PF04397">
    <property type="entry name" value="LytTR"/>
    <property type="match status" value="1"/>
</dbReference>
<dbReference type="GO" id="GO:0003677">
    <property type="term" value="F:DNA binding"/>
    <property type="evidence" value="ECO:0007669"/>
    <property type="project" value="UniProtKB-KW"/>
</dbReference>
<evidence type="ECO:0000313" key="7">
    <source>
        <dbReference type="Proteomes" id="UP001299546"/>
    </source>
</evidence>